<reference evidence="2 3" key="1">
    <citation type="submission" date="2020-12" db="EMBL/GenBank/DDBJ databases">
        <title>Streptomyces typhae sp. nov., a novel endophytic actinomycete isolated from the root of cattail pollen (Typha angustifolia L.).</title>
        <authorList>
            <person name="Peng C."/>
            <person name="Liu C."/>
        </authorList>
    </citation>
    <scope>NUCLEOTIDE SEQUENCE [LARGE SCALE GENOMIC DNA]</scope>
    <source>
        <strain evidence="2 3">JCM 4753</strain>
    </source>
</reference>
<evidence type="ECO:0000313" key="3">
    <source>
        <dbReference type="Proteomes" id="UP000634780"/>
    </source>
</evidence>
<gene>
    <name evidence="2" type="ORF">JGB26_26080</name>
</gene>
<comment type="caution">
    <text evidence="2">The sequence shown here is derived from an EMBL/GenBank/DDBJ whole genome shotgun (WGS) entry which is preliminary data.</text>
</comment>
<dbReference type="RefSeq" id="WP_190119740.1">
    <property type="nucleotide sequence ID" value="NZ_BMVR01000017.1"/>
</dbReference>
<keyword evidence="3" id="KW-1185">Reference proteome</keyword>
<organism evidence="2 3">
    <name type="scientific">Streptomyces flavofungini</name>
    <dbReference type="NCBI Taxonomy" id="68200"/>
    <lineage>
        <taxon>Bacteria</taxon>
        <taxon>Bacillati</taxon>
        <taxon>Actinomycetota</taxon>
        <taxon>Actinomycetes</taxon>
        <taxon>Kitasatosporales</taxon>
        <taxon>Streptomycetaceae</taxon>
        <taxon>Streptomyces</taxon>
    </lineage>
</organism>
<dbReference type="Proteomes" id="UP000634780">
    <property type="component" value="Unassembled WGS sequence"/>
</dbReference>
<name>A0ABS0XBE7_9ACTN</name>
<evidence type="ECO:0000256" key="1">
    <source>
        <dbReference type="SAM" id="MobiDB-lite"/>
    </source>
</evidence>
<feature type="region of interest" description="Disordered" evidence="1">
    <location>
        <begin position="95"/>
        <end position="131"/>
    </location>
</feature>
<proteinExistence type="predicted"/>
<evidence type="ECO:0000313" key="2">
    <source>
        <dbReference type="EMBL" id="MBJ3810535.1"/>
    </source>
</evidence>
<dbReference type="EMBL" id="JAEKOZ010000018">
    <property type="protein sequence ID" value="MBJ3810535.1"/>
    <property type="molecule type" value="Genomic_DNA"/>
</dbReference>
<accession>A0ABS0XBE7</accession>
<sequence length="212" mass="22288">MTGPVHQDHVVESTDAATQALDHLERALEAAGFPGGRSAYRRMAEVLLAQRWSTDAPLDPRALADFEQIALTAGRIYAMLQPYVEVMRSLASLAPDAPGSPGTRPADPAMRAPGPTGRRAAPVGPTGPGLPATEAVRAAVLAELQRRGRRAASVSVLARTARSSIEAAEAVLAGLVGDGTVQVRTVGSECRYLLTAPRPTRRTAPRTARGTR</sequence>
<protein>
    <submittedName>
        <fullName evidence="2">Uncharacterized protein</fullName>
    </submittedName>
</protein>